<dbReference type="Gene3D" id="3.40.50.1820">
    <property type="entry name" value="alpha/beta hydrolase"/>
    <property type="match status" value="1"/>
</dbReference>
<feature type="domain" description="AB hydrolase-1" evidence="1">
    <location>
        <begin position="305"/>
        <end position="536"/>
    </location>
</feature>
<keyword evidence="4" id="KW-1185">Reference proteome</keyword>
<protein>
    <recommendedName>
        <fullName evidence="5">AB hydrolase-1 domain-containing protein</fullName>
    </recommendedName>
</protein>
<evidence type="ECO:0000259" key="2">
    <source>
        <dbReference type="Pfam" id="PF13460"/>
    </source>
</evidence>
<dbReference type="PANTHER" id="PTHR43798:SF33">
    <property type="entry name" value="HYDROLASE, PUTATIVE (AFU_ORTHOLOGUE AFUA_2G14860)-RELATED"/>
    <property type="match status" value="1"/>
</dbReference>
<comment type="caution">
    <text evidence="3">The sequence shown here is derived from an EMBL/GenBank/DDBJ whole genome shotgun (WGS) entry which is preliminary data.</text>
</comment>
<dbReference type="PANTHER" id="PTHR43798">
    <property type="entry name" value="MONOACYLGLYCEROL LIPASE"/>
    <property type="match status" value="1"/>
</dbReference>
<dbReference type="Pfam" id="PF00561">
    <property type="entry name" value="Abhydrolase_1"/>
    <property type="match status" value="1"/>
</dbReference>
<evidence type="ECO:0000313" key="4">
    <source>
        <dbReference type="Proteomes" id="UP000766486"/>
    </source>
</evidence>
<dbReference type="InterPro" id="IPR016040">
    <property type="entry name" value="NAD(P)-bd_dom"/>
</dbReference>
<dbReference type="Gene3D" id="3.40.50.720">
    <property type="entry name" value="NAD(P)-binding Rossmann-like Domain"/>
    <property type="match status" value="1"/>
</dbReference>
<dbReference type="InterPro" id="IPR029058">
    <property type="entry name" value="AB_hydrolase_fold"/>
</dbReference>
<evidence type="ECO:0008006" key="5">
    <source>
        <dbReference type="Google" id="ProtNLM"/>
    </source>
</evidence>
<dbReference type="InterPro" id="IPR000073">
    <property type="entry name" value="AB_hydrolase_1"/>
</dbReference>
<feature type="domain" description="NAD(P)-binding" evidence="2">
    <location>
        <begin position="10"/>
        <end position="118"/>
    </location>
</feature>
<accession>A0ABY6V151</accession>
<dbReference type="PRINTS" id="PR00111">
    <property type="entry name" value="ABHYDROLASE"/>
</dbReference>
<name>A0ABY6V151_BIOOC</name>
<dbReference type="SUPFAM" id="SSF53474">
    <property type="entry name" value="alpha/beta-Hydrolases"/>
    <property type="match status" value="1"/>
</dbReference>
<dbReference type="SUPFAM" id="SSF51735">
    <property type="entry name" value="NAD(P)-binding Rossmann-fold domains"/>
    <property type="match status" value="1"/>
</dbReference>
<dbReference type="InterPro" id="IPR050266">
    <property type="entry name" value="AB_hydrolase_sf"/>
</dbReference>
<dbReference type="InterPro" id="IPR036291">
    <property type="entry name" value="NAD(P)-bd_dom_sf"/>
</dbReference>
<gene>
    <name evidence="3" type="ORF">CLO192961_LOCUS468767</name>
</gene>
<evidence type="ECO:0000259" key="1">
    <source>
        <dbReference type="Pfam" id="PF00561"/>
    </source>
</evidence>
<dbReference type="Proteomes" id="UP000766486">
    <property type="component" value="Unassembled WGS sequence"/>
</dbReference>
<sequence length="555" mass="62198">MSLRVGVIGPTGFGGSYLCIELIRRGHTVRGISRRPERLGSNPSYNPYPVDIESATYEDLVEAFAHLDVLVNEYGPHTAGEHALKYRPFLELTRKIIICAKAANVGYFVMVGGCGSLHLPGSRFQTCCDSKLFWLCYRRGIADSHAHVSYMEERLGSMGTALRDYRNARAAVREGRGDDAARQLVDRYERAVMANDSALEFVTAGRTTFMFFDGNTSFKWTYVSPPALYRSGARTGSYETIIDELPVKPCPEKQDPADEIEGRVMVGKHWSAYADMSDDNPTASNGQRSHYRVDDFTDPWRPRETIFIQHGFGRNINFWYKWVPVLAQKYRVIRRDLRGHGLSSYPRPTDNRKYDYSLETILGEIIDTMDQLDIEKIHFLGESTSGMLGEALAAKYPERLSSLVICSSPTHLPQSALDFFAFGKKDWPAACRELGSRGWAMELRKTPGTMASDDPEYPAWWLEQVSLSDGEGLAGYAEFLSTLDGRPFLKEIRVPMLILAPKNSAVMAVPMMEELASQVPGARLEVIDAPGHEIFTSGARDCQEAASKFWASLKK</sequence>
<proteinExistence type="predicted"/>
<reference evidence="3 4" key="1">
    <citation type="submission" date="2019-06" db="EMBL/GenBank/DDBJ databases">
        <authorList>
            <person name="Broberg M."/>
        </authorList>
    </citation>
    <scope>NUCLEOTIDE SEQUENCE [LARGE SCALE GENOMIC DNA]</scope>
</reference>
<organism evidence="3 4">
    <name type="scientific">Bionectria ochroleuca</name>
    <name type="common">Gliocladium roseum</name>
    <dbReference type="NCBI Taxonomy" id="29856"/>
    <lineage>
        <taxon>Eukaryota</taxon>
        <taxon>Fungi</taxon>
        <taxon>Dikarya</taxon>
        <taxon>Ascomycota</taxon>
        <taxon>Pezizomycotina</taxon>
        <taxon>Sordariomycetes</taxon>
        <taxon>Hypocreomycetidae</taxon>
        <taxon>Hypocreales</taxon>
        <taxon>Bionectriaceae</taxon>
        <taxon>Clonostachys</taxon>
    </lineage>
</organism>
<dbReference type="Pfam" id="PF13460">
    <property type="entry name" value="NAD_binding_10"/>
    <property type="match status" value="1"/>
</dbReference>
<dbReference type="EMBL" id="CABFNS010000945">
    <property type="protein sequence ID" value="VUC37341.1"/>
    <property type="molecule type" value="Genomic_DNA"/>
</dbReference>
<evidence type="ECO:0000313" key="3">
    <source>
        <dbReference type="EMBL" id="VUC37341.1"/>
    </source>
</evidence>